<comment type="subcellular location">
    <subcellularLocation>
        <location evidence="1">Cell membrane</location>
        <topology evidence="1">Multi-pass membrane protein</topology>
    </subcellularLocation>
</comment>
<dbReference type="PANTHER" id="PTHR33545">
    <property type="entry name" value="UPF0750 MEMBRANE PROTEIN YITT-RELATED"/>
    <property type="match status" value="1"/>
</dbReference>
<dbReference type="EMBL" id="BORJ01000011">
    <property type="protein sequence ID" value="GIN97789.1"/>
    <property type="molecule type" value="Genomic_DNA"/>
</dbReference>
<accession>A0ABQ4L0Q1</accession>
<dbReference type="PANTHER" id="PTHR33545:SF5">
    <property type="entry name" value="UPF0750 MEMBRANE PROTEIN YITT"/>
    <property type="match status" value="1"/>
</dbReference>
<sequence>MRHQSIWEVIKKLLVIIAGAILVAVAMNYFLIPANVYASGFAGASQLLSKVISQFTPLNVSTGFLLFLFNIPVAVLGWFKVGKTFTVYSFISVAVTSLFLEIIPVKTQTADIMLYAVFGGVITAIGIGITLKVGASTGGLDIISMILSRMSDKSVGTYFFILNAIIIMTAGALYGWDKALYTLLSVYASTRVIDAIHTRHQKLTVMIVTKKASELKEAIYKRLVRGITMVPAKGAFSNQEKDMMMIVITRYELYELEHVIKEVDPEAFTNVVETAAVFGFFRKD</sequence>
<evidence type="ECO:0000259" key="7">
    <source>
        <dbReference type="Pfam" id="PF10035"/>
    </source>
</evidence>
<dbReference type="Pfam" id="PF10035">
    <property type="entry name" value="DUF2179"/>
    <property type="match status" value="1"/>
</dbReference>
<proteinExistence type="predicted"/>
<evidence type="ECO:0000256" key="4">
    <source>
        <dbReference type="ARBA" id="ARBA00022989"/>
    </source>
</evidence>
<dbReference type="CDD" id="cd16380">
    <property type="entry name" value="YitT_C"/>
    <property type="match status" value="1"/>
</dbReference>
<dbReference type="PIRSF" id="PIRSF006483">
    <property type="entry name" value="Membrane_protein_YitT"/>
    <property type="match status" value="1"/>
</dbReference>
<dbReference type="Gene3D" id="3.30.70.120">
    <property type="match status" value="1"/>
</dbReference>
<dbReference type="Pfam" id="PF02588">
    <property type="entry name" value="YitT_membrane"/>
    <property type="match status" value="1"/>
</dbReference>
<dbReference type="Proteomes" id="UP000680670">
    <property type="component" value="Unassembled WGS sequence"/>
</dbReference>
<keyword evidence="3 6" id="KW-0812">Transmembrane</keyword>
<feature type="transmembrane region" description="Helical" evidence="6">
    <location>
        <begin position="58"/>
        <end position="79"/>
    </location>
</feature>
<evidence type="ECO:0000313" key="8">
    <source>
        <dbReference type="EMBL" id="GIN97789.1"/>
    </source>
</evidence>
<keyword evidence="5 6" id="KW-0472">Membrane</keyword>
<feature type="transmembrane region" description="Helical" evidence="6">
    <location>
        <begin position="86"/>
        <end position="106"/>
    </location>
</feature>
<evidence type="ECO:0000256" key="5">
    <source>
        <dbReference type="ARBA" id="ARBA00023136"/>
    </source>
</evidence>
<protein>
    <submittedName>
        <fullName evidence="8">UPF0750 membrane protein YitT</fullName>
    </submittedName>
</protein>
<name>A0ABQ4L0Q1_SIMTE</name>
<feature type="transmembrane region" description="Helical" evidence="6">
    <location>
        <begin position="12"/>
        <end position="38"/>
    </location>
</feature>
<reference evidence="8 9" key="1">
    <citation type="submission" date="2021-03" db="EMBL/GenBank/DDBJ databases">
        <title>Antimicrobial resistance genes in bacteria isolated from Japanese honey, and their potential for conferring macrolide and lincosamide resistance in the American foulbrood pathogen Paenibacillus larvae.</title>
        <authorList>
            <person name="Okamoto M."/>
            <person name="Kumagai M."/>
            <person name="Kanamori H."/>
            <person name="Takamatsu D."/>
        </authorList>
    </citation>
    <scope>NUCLEOTIDE SEQUENCE [LARGE SCALE GENOMIC DNA]</scope>
    <source>
        <strain evidence="8 9">J6TS1</strain>
    </source>
</reference>
<evidence type="ECO:0000313" key="9">
    <source>
        <dbReference type="Proteomes" id="UP000680670"/>
    </source>
</evidence>
<evidence type="ECO:0000256" key="1">
    <source>
        <dbReference type="ARBA" id="ARBA00004651"/>
    </source>
</evidence>
<keyword evidence="4 6" id="KW-1133">Transmembrane helix</keyword>
<evidence type="ECO:0000256" key="6">
    <source>
        <dbReference type="SAM" id="Phobius"/>
    </source>
</evidence>
<comment type="caution">
    <text evidence="8">The sequence shown here is derived from an EMBL/GenBank/DDBJ whole genome shotgun (WGS) entry which is preliminary data.</text>
</comment>
<dbReference type="InterPro" id="IPR015867">
    <property type="entry name" value="N-reg_PII/ATP_PRibTrfase_C"/>
</dbReference>
<dbReference type="InterPro" id="IPR003740">
    <property type="entry name" value="YitT"/>
</dbReference>
<feature type="transmembrane region" description="Helical" evidence="6">
    <location>
        <begin position="112"/>
        <end position="134"/>
    </location>
</feature>
<gene>
    <name evidence="8" type="primary">yitT</name>
    <name evidence="8" type="ORF">J6TS1_36590</name>
</gene>
<organism evidence="8 9">
    <name type="scientific">Siminovitchia terrae</name>
    <name type="common">Bacillus terrae</name>
    <dbReference type="NCBI Taxonomy" id="1914933"/>
    <lineage>
        <taxon>Bacteria</taxon>
        <taxon>Bacillati</taxon>
        <taxon>Bacillota</taxon>
        <taxon>Bacilli</taxon>
        <taxon>Bacillales</taxon>
        <taxon>Bacillaceae</taxon>
        <taxon>Siminovitchia</taxon>
    </lineage>
</organism>
<dbReference type="RefSeq" id="WP_213021092.1">
    <property type="nucleotide sequence ID" value="NZ_BORJ01000011.1"/>
</dbReference>
<keyword evidence="2" id="KW-1003">Cell membrane</keyword>
<keyword evidence="9" id="KW-1185">Reference proteome</keyword>
<dbReference type="InterPro" id="IPR051461">
    <property type="entry name" value="UPF0750_membrane"/>
</dbReference>
<evidence type="ECO:0000256" key="2">
    <source>
        <dbReference type="ARBA" id="ARBA00022475"/>
    </source>
</evidence>
<feature type="transmembrane region" description="Helical" evidence="6">
    <location>
        <begin position="155"/>
        <end position="176"/>
    </location>
</feature>
<dbReference type="InterPro" id="IPR019264">
    <property type="entry name" value="DUF2179"/>
</dbReference>
<evidence type="ECO:0000256" key="3">
    <source>
        <dbReference type="ARBA" id="ARBA00022692"/>
    </source>
</evidence>
<feature type="domain" description="DUF2179" evidence="7">
    <location>
        <begin position="225"/>
        <end position="279"/>
    </location>
</feature>